<organism evidence="1 2">
    <name type="scientific">Azonexus hydrophilus</name>
    <dbReference type="NCBI Taxonomy" id="418702"/>
    <lineage>
        <taxon>Bacteria</taxon>
        <taxon>Pseudomonadati</taxon>
        <taxon>Pseudomonadota</taxon>
        <taxon>Betaproteobacteria</taxon>
        <taxon>Rhodocyclales</taxon>
        <taxon>Azonexaceae</taxon>
        <taxon>Azonexus</taxon>
    </lineage>
</organism>
<accession>A0ABZ2XKP5</accession>
<dbReference type="SUPFAM" id="SSF56935">
    <property type="entry name" value="Porins"/>
    <property type="match status" value="1"/>
</dbReference>
<protein>
    <submittedName>
        <fullName evidence="1">Porin</fullName>
    </submittedName>
</protein>
<keyword evidence="2" id="KW-1185">Reference proteome</keyword>
<gene>
    <name evidence="1" type="ORF">AADV58_06330</name>
</gene>
<dbReference type="Proteomes" id="UP001479520">
    <property type="component" value="Chromosome"/>
</dbReference>
<sequence length="391" mass="43722">MTLSLAGTPAAYAETASNETFWSALEIKGFGTLGLARSDEDRTEYVRDLSQPDGLGRHWSGKIDSILGLQTNLRLNARTEAVVQGIARYRYDGSWRPELSWAFLRHDISPDFTVRLGRMGTEFYLQADSRMIGYANLTVRPPADYFGPIVVSWFDGIDASLTTDTGSGLLRGKLFAGWAAEKTPFVEPHTWDLRGSRMLGGHLDYLNGPWQLRVGRSQIRFKHQQPLREVAGFDILAAAPELSVVGRTATYDSVGLAYDEGRFQAQGQISRIRYDTAAYEDTHAGYLTLAYRIGQTTPYIGYSRTRSTAARLTTPMAPALATAVRDFIAETHADQATLTLGTRWDLRQNMALKAQIDMVHGKSDSRFPQRNTQRDWDGRLNVFSLTLDFVF</sequence>
<dbReference type="InterPro" id="IPR023614">
    <property type="entry name" value="Porin_dom_sf"/>
</dbReference>
<proteinExistence type="predicted"/>
<reference evidence="1 2" key="1">
    <citation type="submission" date="2024-04" db="EMBL/GenBank/DDBJ databases">
        <title>Dissimilatory iodate-reducing microorganisms contribute to the enrichment of iodine in groundwater.</title>
        <authorList>
            <person name="Jiang Z."/>
        </authorList>
    </citation>
    <scope>NUCLEOTIDE SEQUENCE [LARGE SCALE GENOMIC DNA]</scope>
    <source>
        <strain evidence="1 2">NCP973</strain>
    </source>
</reference>
<dbReference type="Gene3D" id="2.40.160.10">
    <property type="entry name" value="Porin"/>
    <property type="match status" value="1"/>
</dbReference>
<evidence type="ECO:0000313" key="1">
    <source>
        <dbReference type="EMBL" id="WZJ22753.1"/>
    </source>
</evidence>
<evidence type="ECO:0000313" key="2">
    <source>
        <dbReference type="Proteomes" id="UP001479520"/>
    </source>
</evidence>
<dbReference type="RefSeq" id="WP_341744341.1">
    <property type="nucleotide sequence ID" value="NZ_CP151406.1"/>
</dbReference>
<dbReference type="EMBL" id="CP151406">
    <property type="protein sequence ID" value="WZJ22753.1"/>
    <property type="molecule type" value="Genomic_DNA"/>
</dbReference>
<name>A0ABZ2XKP5_9RHOO</name>